<keyword evidence="5 9" id="KW-0064">Aspartyl protease</keyword>
<keyword evidence="12" id="KW-0449">Lipoprotein</keyword>
<name>G2D984_9GAMM</name>
<dbReference type="InterPro" id="IPR001872">
    <property type="entry name" value="Peptidase_A8"/>
</dbReference>
<evidence type="ECO:0000256" key="6">
    <source>
        <dbReference type="ARBA" id="ARBA00022801"/>
    </source>
</evidence>
<dbReference type="PANTHER" id="PTHR33695">
    <property type="entry name" value="LIPOPROTEIN SIGNAL PEPTIDASE"/>
    <property type="match status" value="1"/>
</dbReference>
<keyword evidence="3 9" id="KW-0645">Protease</keyword>
<dbReference type="AlphaFoldDB" id="G2D984"/>
<gene>
    <name evidence="9 12" type="primary">lspA</name>
    <name evidence="12" type="ORF">Rifp1Sym_ab00230</name>
</gene>
<dbReference type="HAMAP" id="MF_00161">
    <property type="entry name" value="LspA"/>
    <property type="match status" value="1"/>
</dbReference>
<dbReference type="UniPathway" id="UPA00665"/>
<comment type="caution">
    <text evidence="9">Lacks conserved residue(s) required for the propagation of feature annotation.</text>
</comment>
<keyword evidence="4 9" id="KW-0812">Transmembrane</keyword>
<comment type="subcellular location">
    <subcellularLocation>
        <location evidence="9">Cell membrane</location>
        <topology evidence="9">Multi-pass membrane protein</topology>
    </subcellularLocation>
</comment>
<comment type="catalytic activity">
    <reaction evidence="9 10">
        <text>Release of signal peptides from bacterial membrane prolipoproteins. Hydrolyzes -Xaa-Yaa-Zaa-|-(S,diacylglyceryl)Cys-, in which Xaa is hydrophobic (preferably Leu), and Yaa (Ala or Ser) and Zaa (Gly or Ala) have small, neutral side chains.</text>
        <dbReference type="EC" id="3.4.23.36"/>
    </reaction>
</comment>
<keyword evidence="7 9" id="KW-1133">Transmembrane helix</keyword>
<comment type="similarity">
    <text evidence="1 9 11">Belongs to the peptidase A8 family.</text>
</comment>
<evidence type="ECO:0000256" key="8">
    <source>
        <dbReference type="ARBA" id="ARBA00023136"/>
    </source>
</evidence>
<dbReference type="Pfam" id="PF01252">
    <property type="entry name" value="Peptidase_A8"/>
    <property type="match status" value="1"/>
</dbReference>
<evidence type="ECO:0000256" key="3">
    <source>
        <dbReference type="ARBA" id="ARBA00022670"/>
    </source>
</evidence>
<keyword evidence="8 9" id="KW-0472">Membrane</keyword>
<dbReference type="PATRIC" id="fig|1048808.3.peg.111"/>
<organism evidence="12 13">
    <name type="scientific">endosymbiont of Riftia pachyptila</name>
    <name type="common">vent Ph05</name>
    <dbReference type="NCBI Taxonomy" id="1048808"/>
    <lineage>
        <taxon>Bacteria</taxon>
        <taxon>Pseudomonadati</taxon>
        <taxon>Pseudomonadota</taxon>
        <taxon>Gammaproteobacteria</taxon>
        <taxon>sulfur-oxidizing symbionts</taxon>
    </lineage>
</organism>
<feature type="active site" evidence="9">
    <location>
        <position position="138"/>
    </location>
</feature>
<comment type="function">
    <text evidence="9 10">This protein specifically catalyzes the removal of signal peptides from prolipoproteins.</text>
</comment>
<evidence type="ECO:0000256" key="4">
    <source>
        <dbReference type="ARBA" id="ARBA00022692"/>
    </source>
</evidence>
<keyword evidence="2 9" id="KW-1003">Cell membrane</keyword>
<accession>G2D984</accession>
<feature type="active site" evidence="9">
    <location>
        <position position="120"/>
    </location>
</feature>
<dbReference type="EC" id="3.4.23.36" evidence="9"/>
<dbReference type="PRINTS" id="PR00781">
    <property type="entry name" value="LIPOSIGPTASE"/>
</dbReference>
<dbReference type="PROSITE" id="PS00855">
    <property type="entry name" value="SPASE_II"/>
    <property type="match status" value="1"/>
</dbReference>
<evidence type="ECO:0000313" key="13">
    <source>
        <dbReference type="Proteomes" id="UP000004491"/>
    </source>
</evidence>
<comment type="pathway">
    <text evidence="9">Protein modification; lipoprotein biosynthesis (signal peptide cleavage).</text>
</comment>
<feature type="transmembrane region" description="Helical" evidence="9">
    <location>
        <begin position="130"/>
        <end position="156"/>
    </location>
</feature>
<dbReference type="GO" id="GO:0004190">
    <property type="term" value="F:aspartic-type endopeptidase activity"/>
    <property type="evidence" value="ECO:0007669"/>
    <property type="project" value="UniProtKB-UniRule"/>
</dbReference>
<evidence type="ECO:0000313" key="12">
    <source>
        <dbReference type="EMBL" id="EGV52797.1"/>
    </source>
</evidence>
<evidence type="ECO:0000256" key="7">
    <source>
        <dbReference type="ARBA" id="ARBA00022989"/>
    </source>
</evidence>
<dbReference type="NCBIfam" id="TIGR00077">
    <property type="entry name" value="lspA"/>
    <property type="match status" value="1"/>
</dbReference>
<comment type="caution">
    <text evidence="12">The sequence shown here is derived from an EMBL/GenBank/DDBJ whole genome shotgun (WGS) entry which is preliminary data.</text>
</comment>
<dbReference type="EMBL" id="AFOC01000002">
    <property type="protein sequence ID" value="EGV52797.1"/>
    <property type="molecule type" value="Genomic_DNA"/>
</dbReference>
<feature type="transmembrane region" description="Helical" evidence="9">
    <location>
        <begin position="67"/>
        <end position="84"/>
    </location>
</feature>
<evidence type="ECO:0000256" key="1">
    <source>
        <dbReference type="ARBA" id="ARBA00006139"/>
    </source>
</evidence>
<evidence type="ECO:0000256" key="9">
    <source>
        <dbReference type="HAMAP-Rule" id="MF_00161"/>
    </source>
</evidence>
<keyword evidence="6 9" id="KW-0378">Hydrolase</keyword>
<dbReference type="PANTHER" id="PTHR33695:SF1">
    <property type="entry name" value="LIPOPROTEIN SIGNAL PEPTIDASE"/>
    <property type="match status" value="1"/>
</dbReference>
<evidence type="ECO:0000256" key="11">
    <source>
        <dbReference type="RuleBase" id="RU004181"/>
    </source>
</evidence>
<feature type="transmembrane region" description="Helical" evidence="9">
    <location>
        <begin position="93"/>
        <end position="110"/>
    </location>
</feature>
<evidence type="ECO:0000256" key="10">
    <source>
        <dbReference type="RuleBase" id="RU000594"/>
    </source>
</evidence>
<dbReference type="GO" id="GO:0006508">
    <property type="term" value="P:proteolysis"/>
    <property type="evidence" value="ECO:0007669"/>
    <property type="project" value="UniProtKB-KW"/>
</dbReference>
<keyword evidence="13" id="KW-1185">Reference proteome</keyword>
<evidence type="ECO:0000256" key="2">
    <source>
        <dbReference type="ARBA" id="ARBA00022475"/>
    </source>
</evidence>
<reference evidence="12" key="1">
    <citation type="journal article" date="2011" name="ISME J.">
        <title>The endosymbionts of the deep-sea tubeworms Riftia pachyptila and Tevnia jerichonana share an identical physiology as revealed by proteogenomic analyses.</title>
        <authorList>
            <person name="Gardebrecht A."/>
            <person name="Markert S."/>
            <person name="Felbeck H."/>
            <person name="Thuermer A."/>
            <person name="Albrecht D."/>
            <person name="Wollherr A."/>
            <person name="Kabisch J."/>
            <person name="Lehmann R."/>
            <person name="Daniel R."/>
            <person name="Liesegang H."/>
            <person name="Hecker M."/>
            <person name="Sievert S.M."/>
            <person name="Schweder T."/>
        </authorList>
    </citation>
    <scope>NUCLEOTIDE SEQUENCE [LARGE SCALE GENOMIC DNA]</scope>
</reference>
<evidence type="ECO:0000256" key="5">
    <source>
        <dbReference type="ARBA" id="ARBA00022750"/>
    </source>
</evidence>
<dbReference type="Proteomes" id="UP000004491">
    <property type="component" value="Unassembled WGS sequence"/>
</dbReference>
<dbReference type="GO" id="GO:0005886">
    <property type="term" value="C:plasma membrane"/>
    <property type="evidence" value="ECO:0007669"/>
    <property type="project" value="UniProtKB-SubCell"/>
</dbReference>
<proteinExistence type="inferred from homology"/>
<protein>
    <recommendedName>
        <fullName evidence="9">Lipoprotein signal peptidase</fullName>
        <ecNumber evidence="9">3.4.23.36</ecNumber>
    </recommendedName>
    <alternativeName>
        <fullName evidence="9">Prolipoprotein signal peptidase</fullName>
    </alternativeName>
    <alternativeName>
        <fullName evidence="9">Signal peptidase II</fullName>
        <shortName evidence="9">SPase II</shortName>
    </alternativeName>
</protein>
<sequence length="161" mass="18594">MGRERMQRWLWLALVVIIFDQLSKQLAEAFLNLHQPVYLLPFFDLTLMYNKGAAFSFLSDQGGWQRWFFIGLALAVTSYLVFWVRRLGRGERWVAVALSLVIGGAIGNVVDRIFYGQVIDFIHLHYQQWYWPAFNIADSAITVGVVVLIFDSLFLASKRSN</sequence>